<dbReference type="PROSITE" id="PS51195">
    <property type="entry name" value="Q_MOTIF"/>
    <property type="match status" value="1"/>
</dbReference>
<feature type="region of interest" description="Disordered" evidence="7">
    <location>
        <begin position="23"/>
        <end position="81"/>
    </location>
</feature>
<sequence length="520" mass="56895">MAEQDEVNADAFAMINQFMKGGEGGLAPASQNGHNGASAAAASETVPYHRTKAEGGFFEPGELGSAPKATPSAPSGGTITHHVPETAQEARELEEKVVDKRLVGEDTAKVRVDRAAGLEHLQAVSDWDQLNLSPELLKGIYEKNFIRPSKIQEAALPLILGSDTNMIGQAQNGSGKTATFALAMLAKVDPGMRCTQAIVISPTRELAIQNAMVTKELGKHTGISIFALIPDIPKEQFTQQNINSQILSGTPGKLEDLVFKRKRIDTAGMKMLVVDEADVLISPANGRMHESVQNCRKMMHQNVQVLLFSATFATEEIRKWAMQMAPAANKIIVQKEELTLTNISQRFKQTEDKFSYLTEIYECMGIGQSVIFVNRREEAFALAKRLQGDGHPVTLICGTQTRGEEKMDAKLRDQVLAEFRAGESKILIATDVLARGIDVPAVTLVVNYDLPQRGGGVEMATYIHRIGRTGRFGAKGVAVNLVTQREMAALDSIRSYYQCEITEMPPSVEAFEEELKNLRK</sequence>
<accession>A0A0G4HIV1</accession>
<dbReference type="SMART" id="SM00487">
    <property type="entry name" value="DEXDc"/>
    <property type="match status" value="1"/>
</dbReference>
<feature type="domain" description="Helicase ATP-binding" evidence="8">
    <location>
        <begin position="157"/>
        <end position="330"/>
    </location>
</feature>
<dbReference type="Gene3D" id="3.40.50.300">
    <property type="entry name" value="P-loop containing nucleotide triphosphate hydrolases"/>
    <property type="match status" value="2"/>
</dbReference>
<dbReference type="InterPro" id="IPR027417">
    <property type="entry name" value="P-loop_NTPase"/>
</dbReference>
<organism evidence="11">
    <name type="scientific">Chromera velia CCMP2878</name>
    <dbReference type="NCBI Taxonomy" id="1169474"/>
    <lineage>
        <taxon>Eukaryota</taxon>
        <taxon>Sar</taxon>
        <taxon>Alveolata</taxon>
        <taxon>Colpodellida</taxon>
        <taxon>Chromeraceae</taxon>
        <taxon>Chromera</taxon>
    </lineage>
</organism>
<dbReference type="InterPro" id="IPR001650">
    <property type="entry name" value="Helicase_C-like"/>
</dbReference>
<dbReference type="PANTHER" id="PTHR47958">
    <property type="entry name" value="ATP-DEPENDENT RNA HELICASE DBP3"/>
    <property type="match status" value="1"/>
</dbReference>
<feature type="domain" description="DEAD-box RNA helicase Q" evidence="10">
    <location>
        <begin position="125"/>
        <end position="153"/>
    </location>
</feature>
<keyword evidence="5" id="KW-0067">ATP-binding</keyword>
<dbReference type="GO" id="GO:0016787">
    <property type="term" value="F:hydrolase activity"/>
    <property type="evidence" value="ECO:0007669"/>
    <property type="project" value="UniProtKB-KW"/>
</dbReference>
<evidence type="ECO:0000259" key="9">
    <source>
        <dbReference type="PROSITE" id="PS51194"/>
    </source>
</evidence>
<dbReference type="VEuPathDB" id="CryptoDB:Cvel_7047"/>
<keyword evidence="2" id="KW-0547">Nucleotide-binding</keyword>
<evidence type="ECO:0000256" key="5">
    <source>
        <dbReference type="ARBA" id="ARBA00022840"/>
    </source>
</evidence>
<reference evidence="11" key="1">
    <citation type="submission" date="2014-11" db="EMBL/GenBank/DDBJ databases">
        <authorList>
            <person name="Otto D Thomas"/>
            <person name="Naeem Raeece"/>
        </authorList>
    </citation>
    <scope>NUCLEOTIDE SEQUENCE</scope>
</reference>
<dbReference type="Pfam" id="PF00271">
    <property type="entry name" value="Helicase_C"/>
    <property type="match status" value="1"/>
</dbReference>
<evidence type="ECO:0000256" key="2">
    <source>
        <dbReference type="ARBA" id="ARBA00022741"/>
    </source>
</evidence>
<dbReference type="EC" id="3.6.4.13" evidence="1"/>
<dbReference type="EMBL" id="CDMZ01002847">
    <property type="protein sequence ID" value="CEM44127.1"/>
    <property type="molecule type" value="Genomic_DNA"/>
</dbReference>
<dbReference type="InterPro" id="IPR014014">
    <property type="entry name" value="RNA_helicase_DEAD_Q_motif"/>
</dbReference>
<name>A0A0G4HIV1_9ALVE</name>
<dbReference type="PROSITE" id="PS51192">
    <property type="entry name" value="HELICASE_ATP_BIND_1"/>
    <property type="match status" value="1"/>
</dbReference>
<dbReference type="CDD" id="cd18787">
    <property type="entry name" value="SF2_C_DEAD"/>
    <property type="match status" value="1"/>
</dbReference>
<evidence type="ECO:0000256" key="7">
    <source>
        <dbReference type="SAM" id="MobiDB-lite"/>
    </source>
</evidence>
<protein>
    <recommendedName>
        <fullName evidence="1">RNA helicase</fullName>
        <ecNumber evidence="1">3.6.4.13</ecNumber>
    </recommendedName>
</protein>
<keyword evidence="3" id="KW-0378">Hydrolase</keyword>
<dbReference type="GO" id="GO:0003676">
    <property type="term" value="F:nucleic acid binding"/>
    <property type="evidence" value="ECO:0007669"/>
    <property type="project" value="InterPro"/>
</dbReference>
<dbReference type="InterPro" id="IPR014001">
    <property type="entry name" value="Helicase_ATP-bd"/>
</dbReference>
<dbReference type="PhylomeDB" id="A0A0G4HIV1"/>
<dbReference type="SMART" id="SM00490">
    <property type="entry name" value="HELICc"/>
    <property type="match status" value="1"/>
</dbReference>
<evidence type="ECO:0000256" key="3">
    <source>
        <dbReference type="ARBA" id="ARBA00022801"/>
    </source>
</evidence>
<dbReference type="AlphaFoldDB" id="A0A0G4HIV1"/>
<evidence type="ECO:0000259" key="10">
    <source>
        <dbReference type="PROSITE" id="PS51195"/>
    </source>
</evidence>
<dbReference type="InterPro" id="IPR011545">
    <property type="entry name" value="DEAD/DEAH_box_helicase_dom"/>
</dbReference>
<evidence type="ECO:0000259" key="8">
    <source>
        <dbReference type="PROSITE" id="PS51192"/>
    </source>
</evidence>
<gene>
    <name evidence="11" type="ORF">Cvel_7047</name>
</gene>
<keyword evidence="4" id="KW-0347">Helicase</keyword>
<evidence type="ECO:0000256" key="1">
    <source>
        <dbReference type="ARBA" id="ARBA00012552"/>
    </source>
</evidence>
<evidence type="ECO:0000256" key="6">
    <source>
        <dbReference type="PROSITE-ProRule" id="PRU00552"/>
    </source>
</evidence>
<evidence type="ECO:0000256" key="4">
    <source>
        <dbReference type="ARBA" id="ARBA00022806"/>
    </source>
</evidence>
<dbReference type="PROSITE" id="PS51194">
    <property type="entry name" value="HELICASE_CTER"/>
    <property type="match status" value="1"/>
</dbReference>
<evidence type="ECO:0000313" key="11">
    <source>
        <dbReference type="EMBL" id="CEM44127.1"/>
    </source>
</evidence>
<feature type="short sequence motif" description="Q motif" evidence="6">
    <location>
        <begin position="125"/>
        <end position="153"/>
    </location>
</feature>
<dbReference type="Pfam" id="PF00270">
    <property type="entry name" value="DEAD"/>
    <property type="match status" value="1"/>
</dbReference>
<dbReference type="GO" id="GO:0005524">
    <property type="term" value="F:ATP binding"/>
    <property type="evidence" value="ECO:0007669"/>
    <property type="project" value="UniProtKB-KW"/>
</dbReference>
<proteinExistence type="predicted"/>
<dbReference type="SUPFAM" id="SSF52540">
    <property type="entry name" value="P-loop containing nucleoside triphosphate hydrolases"/>
    <property type="match status" value="1"/>
</dbReference>
<dbReference type="GO" id="GO:0003724">
    <property type="term" value="F:RNA helicase activity"/>
    <property type="evidence" value="ECO:0007669"/>
    <property type="project" value="UniProtKB-EC"/>
</dbReference>
<feature type="domain" description="Helicase C-terminal" evidence="9">
    <location>
        <begin position="356"/>
        <end position="512"/>
    </location>
</feature>